<dbReference type="Gene3D" id="2.60.450.10">
    <property type="entry name" value="Lipopolysaccharide (LPS) transport protein A like domain"/>
    <property type="match status" value="1"/>
</dbReference>
<dbReference type="GO" id="GO:0017089">
    <property type="term" value="F:glycolipid transfer activity"/>
    <property type="evidence" value="ECO:0007669"/>
    <property type="project" value="TreeGrafter"/>
</dbReference>
<dbReference type="InterPro" id="IPR052363">
    <property type="entry name" value="LPS_export_LptC"/>
</dbReference>
<dbReference type="InterPro" id="IPR010664">
    <property type="entry name" value="LipoPS_assembly_LptC-rel"/>
</dbReference>
<dbReference type="InterPro" id="IPR026265">
    <property type="entry name" value="LptC"/>
</dbReference>
<evidence type="ECO:0000256" key="3">
    <source>
        <dbReference type="ARBA" id="ARBA00022692"/>
    </source>
</evidence>
<keyword evidence="5" id="KW-0472">Membrane</keyword>
<dbReference type="GO" id="GO:0005886">
    <property type="term" value="C:plasma membrane"/>
    <property type="evidence" value="ECO:0007669"/>
    <property type="project" value="InterPro"/>
</dbReference>
<evidence type="ECO:0000313" key="7">
    <source>
        <dbReference type="Proteomes" id="UP000186806"/>
    </source>
</evidence>
<evidence type="ECO:0000256" key="5">
    <source>
        <dbReference type="ARBA" id="ARBA00023136"/>
    </source>
</evidence>
<name>A0A1Q8TAJ9_9GAMM</name>
<accession>A0A1Q8TAJ9</accession>
<keyword evidence="4" id="KW-1133">Transmembrane helix</keyword>
<dbReference type="EMBL" id="MSDQ01000032">
    <property type="protein sequence ID" value="OLO10719.1"/>
    <property type="molecule type" value="Genomic_DNA"/>
</dbReference>
<dbReference type="AlphaFoldDB" id="A0A1Q8TAJ9"/>
<sequence>MKRVMPTFLSSRKWARLGLLLVLVVLGIGLAIVEQRDASSPGPVPSDDAGEPDYYLEGVTMTRFNAQGIPHQTLESPRLVHTPVDDIIRADSPTAKVRDDAGRKWDISGDKGSLGPQRDLLTLTGNAQLLQPEQGWRLDTDVLYYQSSDGHAWSDTEAVLRQHEQRVRGNRFDAWIDTDQARLSGDVRGHHPQPAEDES</sequence>
<protein>
    <submittedName>
        <fullName evidence="6">LPS export ABC transporter periplasmic protein LptC</fullName>
    </submittedName>
</protein>
<dbReference type="Proteomes" id="UP000186806">
    <property type="component" value="Unassembled WGS sequence"/>
</dbReference>
<organism evidence="6 7">
    <name type="scientific">Chromohalobacter japonicus</name>
    <dbReference type="NCBI Taxonomy" id="223900"/>
    <lineage>
        <taxon>Bacteria</taxon>
        <taxon>Pseudomonadati</taxon>
        <taxon>Pseudomonadota</taxon>
        <taxon>Gammaproteobacteria</taxon>
        <taxon>Oceanospirillales</taxon>
        <taxon>Halomonadaceae</taxon>
        <taxon>Chromohalobacter</taxon>
    </lineage>
</organism>
<dbReference type="GO" id="GO:0015221">
    <property type="term" value="F:lipopolysaccharide transmembrane transporter activity"/>
    <property type="evidence" value="ECO:0007669"/>
    <property type="project" value="InterPro"/>
</dbReference>
<evidence type="ECO:0000256" key="4">
    <source>
        <dbReference type="ARBA" id="ARBA00022989"/>
    </source>
</evidence>
<keyword evidence="3" id="KW-0812">Transmembrane</keyword>
<gene>
    <name evidence="6" type="ORF">BTW10_13545</name>
</gene>
<evidence type="ECO:0000256" key="2">
    <source>
        <dbReference type="ARBA" id="ARBA00022519"/>
    </source>
</evidence>
<dbReference type="Pfam" id="PF06835">
    <property type="entry name" value="LptC"/>
    <property type="match status" value="1"/>
</dbReference>
<dbReference type="GO" id="GO:0030288">
    <property type="term" value="C:outer membrane-bounded periplasmic space"/>
    <property type="evidence" value="ECO:0007669"/>
    <property type="project" value="TreeGrafter"/>
</dbReference>
<proteinExistence type="predicted"/>
<dbReference type="PANTHER" id="PTHR37481">
    <property type="entry name" value="LIPOPOLYSACCHARIDE EXPORT SYSTEM PROTEIN LPTC"/>
    <property type="match status" value="1"/>
</dbReference>
<dbReference type="NCBIfam" id="TIGR04409">
    <property type="entry name" value="LptC_YrbK"/>
    <property type="match status" value="1"/>
</dbReference>
<evidence type="ECO:0000313" key="6">
    <source>
        <dbReference type="EMBL" id="OLO10719.1"/>
    </source>
</evidence>
<reference evidence="6 7" key="1">
    <citation type="submission" date="2016-12" db="EMBL/GenBank/DDBJ databases">
        <title>Draft genome sequences of strains Salinicola socius SMB35, Salinicola sp. MH3R3-1 and Chromohalobacter sp. SMB17 from the Verkhnekamsk potash mining region of Russia.</title>
        <authorList>
            <person name="Mavrodi D.V."/>
            <person name="Olsson B.E."/>
            <person name="Korsakova E.S."/>
            <person name="Pyankova A."/>
            <person name="Mavrodi O.V."/>
            <person name="Plotnikova E.G."/>
        </authorList>
    </citation>
    <scope>NUCLEOTIDE SEQUENCE [LARGE SCALE GENOMIC DNA]</scope>
    <source>
        <strain evidence="6 7">SMB17</strain>
    </source>
</reference>
<dbReference type="STRING" id="223900.GCA_000821045_01397"/>
<evidence type="ECO:0000256" key="1">
    <source>
        <dbReference type="ARBA" id="ARBA00022475"/>
    </source>
</evidence>
<keyword evidence="2" id="KW-0997">Cell inner membrane</keyword>
<comment type="caution">
    <text evidence="6">The sequence shown here is derived from an EMBL/GenBank/DDBJ whole genome shotgun (WGS) entry which is preliminary data.</text>
</comment>
<dbReference type="PANTHER" id="PTHR37481:SF1">
    <property type="entry name" value="LIPOPOLYSACCHARIDE EXPORT SYSTEM PROTEIN LPTC"/>
    <property type="match status" value="1"/>
</dbReference>
<keyword evidence="7" id="KW-1185">Reference proteome</keyword>
<keyword evidence="1" id="KW-1003">Cell membrane</keyword>